<evidence type="ECO:0000313" key="3">
    <source>
        <dbReference type="Proteomes" id="UP000001261"/>
    </source>
</evidence>
<dbReference type="VEuPathDB" id="FungiDB:CIMG_12602"/>
<dbReference type="KEGG" id="cim:CIMG_12602"/>
<protein>
    <submittedName>
        <fullName evidence="2">Uncharacterized protein</fullName>
    </submittedName>
</protein>
<gene>
    <name evidence="2" type="ORF">CIMG_12602</name>
</gene>
<dbReference type="EMBL" id="GG704911">
    <property type="protein sequence ID" value="EAS37578.3"/>
    <property type="molecule type" value="Genomic_DNA"/>
</dbReference>
<dbReference type="InParanoid" id="J3KMF0"/>
<dbReference type="OrthoDB" id="4209518at2759"/>
<sequence length="258" mass="29499">MTKDQEIKKSGSESTMVEGTTESYTTMSQEGYKKGNWEVFSKEIIHEFHDQNITYKIHYQNYLQAITKKPHAWDSNICAYIQEYTTITSTVQANGRLDEFTKMSWFLQELPEKLQNKIIDKAKLNLSDNMSPIDFRKVVQKKMEKLASSVKTEESESKSKVKSSESTNIKAAIEKMTNKFTNLALAMRVQSNQIQENSDQYYMLQREGPPKPIPNYTTNVITNSAMVQENTQPQLVNSYVAQNSSPMTSYYSSDQGGA</sequence>
<reference evidence="3" key="1">
    <citation type="journal article" date="2009" name="Genome Res.">
        <title>Comparative genomic analyses of the human fungal pathogens Coccidioides and their relatives.</title>
        <authorList>
            <person name="Sharpton T.J."/>
            <person name="Stajich J.E."/>
            <person name="Rounsley S.D."/>
            <person name="Gardner M.J."/>
            <person name="Wortman J.R."/>
            <person name="Jordar V.S."/>
            <person name="Maiti R."/>
            <person name="Kodira C.D."/>
            <person name="Neafsey D.E."/>
            <person name="Zeng Q."/>
            <person name="Hung C.-Y."/>
            <person name="McMahan C."/>
            <person name="Muszewska A."/>
            <person name="Grynberg M."/>
            <person name="Mandel M.A."/>
            <person name="Kellner E.M."/>
            <person name="Barker B.M."/>
            <person name="Galgiani J.N."/>
            <person name="Orbach M.J."/>
            <person name="Kirkland T.N."/>
            <person name="Cole G.T."/>
            <person name="Henn M.R."/>
            <person name="Birren B.W."/>
            <person name="Taylor J.W."/>
        </authorList>
    </citation>
    <scope>NUCLEOTIDE SEQUENCE [LARGE SCALE GENOMIC DNA]</scope>
    <source>
        <strain evidence="3">RS</strain>
    </source>
</reference>
<evidence type="ECO:0000313" key="2">
    <source>
        <dbReference type="EMBL" id="EAS37578.3"/>
    </source>
</evidence>
<keyword evidence="3" id="KW-1185">Reference proteome</keyword>
<reference evidence="3" key="2">
    <citation type="journal article" date="2010" name="Genome Res.">
        <title>Population genomic sequencing of Coccidioides fungi reveals recent hybridization and transposon control.</title>
        <authorList>
            <person name="Neafsey D.E."/>
            <person name="Barker B.M."/>
            <person name="Sharpton T.J."/>
            <person name="Stajich J.E."/>
            <person name="Park D.J."/>
            <person name="Whiston E."/>
            <person name="Hung C.-Y."/>
            <person name="McMahan C."/>
            <person name="White J."/>
            <person name="Sykes S."/>
            <person name="Heiman D."/>
            <person name="Young S."/>
            <person name="Zeng Q."/>
            <person name="Abouelleil A."/>
            <person name="Aftuck L."/>
            <person name="Bessette D."/>
            <person name="Brown A."/>
            <person name="FitzGerald M."/>
            <person name="Lui A."/>
            <person name="Macdonald J.P."/>
            <person name="Priest M."/>
            <person name="Orbach M.J."/>
            <person name="Galgiani J.N."/>
            <person name="Kirkland T.N."/>
            <person name="Cole G.T."/>
            <person name="Birren B.W."/>
            <person name="Henn M.R."/>
            <person name="Taylor J.W."/>
            <person name="Rounsley S.D."/>
        </authorList>
    </citation>
    <scope>GENOME REANNOTATION</scope>
    <source>
        <strain evidence="3">RS</strain>
    </source>
</reference>
<organism evidence="2 3">
    <name type="scientific">Coccidioides immitis (strain RS)</name>
    <name type="common">Valley fever fungus</name>
    <dbReference type="NCBI Taxonomy" id="246410"/>
    <lineage>
        <taxon>Eukaryota</taxon>
        <taxon>Fungi</taxon>
        <taxon>Dikarya</taxon>
        <taxon>Ascomycota</taxon>
        <taxon>Pezizomycotina</taxon>
        <taxon>Eurotiomycetes</taxon>
        <taxon>Eurotiomycetidae</taxon>
        <taxon>Onygenales</taxon>
        <taxon>Onygenaceae</taxon>
        <taxon>Coccidioides</taxon>
    </lineage>
</organism>
<dbReference type="RefSeq" id="XP_001249161.2">
    <property type="nucleotide sequence ID" value="XM_001249160.2"/>
</dbReference>
<feature type="region of interest" description="Disordered" evidence="1">
    <location>
        <begin position="1"/>
        <end position="25"/>
    </location>
</feature>
<dbReference type="AlphaFoldDB" id="J3KMF0"/>
<name>J3KMF0_COCIM</name>
<proteinExistence type="predicted"/>
<dbReference type="Proteomes" id="UP000001261">
    <property type="component" value="Unassembled WGS sequence"/>
</dbReference>
<dbReference type="GeneID" id="24164229"/>
<feature type="compositionally biased region" description="Polar residues" evidence="1">
    <location>
        <begin position="12"/>
        <end position="25"/>
    </location>
</feature>
<evidence type="ECO:0000256" key="1">
    <source>
        <dbReference type="SAM" id="MobiDB-lite"/>
    </source>
</evidence>
<feature type="compositionally biased region" description="Basic and acidic residues" evidence="1">
    <location>
        <begin position="1"/>
        <end position="11"/>
    </location>
</feature>
<accession>J3KMF0</accession>